<evidence type="ECO:0000256" key="6">
    <source>
        <dbReference type="ARBA" id="ARBA00022723"/>
    </source>
</evidence>
<evidence type="ECO:0000256" key="11">
    <source>
        <dbReference type="ARBA" id="ARBA00023152"/>
    </source>
</evidence>
<dbReference type="InterPro" id="IPR015806">
    <property type="entry name" value="Pyrv_Knase_insert_dom_sf"/>
</dbReference>
<evidence type="ECO:0000256" key="5">
    <source>
        <dbReference type="ARBA" id="ARBA00022679"/>
    </source>
</evidence>
<evidence type="ECO:0000256" key="8">
    <source>
        <dbReference type="ARBA" id="ARBA00022777"/>
    </source>
</evidence>
<keyword evidence="5 14" id="KW-0808">Transferase</keyword>
<keyword evidence="12" id="KW-0670">Pyruvate</keyword>
<comment type="pathway">
    <text evidence="2 14">Carbohydrate degradation; glycolysis; pyruvate from D-glyceraldehyde 3-phosphate: step 5/5.</text>
</comment>
<dbReference type="Proteomes" id="UP001449582">
    <property type="component" value="Unassembled WGS sequence"/>
</dbReference>
<dbReference type="EMBL" id="BAABQM010000003">
    <property type="protein sequence ID" value="GAA5414762.1"/>
    <property type="molecule type" value="Genomic_DNA"/>
</dbReference>
<comment type="similarity">
    <text evidence="3 14">Belongs to the pyruvate kinase family.</text>
</comment>
<keyword evidence="6" id="KW-0479">Metal-binding</keyword>
<dbReference type="InterPro" id="IPR040442">
    <property type="entry name" value="Pyrv_kinase-like_dom_sf"/>
</dbReference>
<dbReference type="SUPFAM" id="SSF51621">
    <property type="entry name" value="Phosphoenolpyruvate/pyruvate domain"/>
    <property type="match status" value="1"/>
</dbReference>
<evidence type="ECO:0000256" key="12">
    <source>
        <dbReference type="ARBA" id="ARBA00023317"/>
    </source>
</evidence>
<evidence type="ECO:0000256" key="14">
    <source>
        <dbReference type="RuleBase" id="RU000504"/>
    </source>
</evidence>
<keyword evidence="17" id="KW-1185">Reference proteome</keyword>
<dbReference type="RefSeq" id="WP_353289923.1">
    <property type="nucleotide sequence ID" value="NZ_BAABQM010000003.1"/>
</dbReference>
<comment type="cofactor">
    <cofactor evidence="1">
        <name>K(+)</name>
        <dbReference type="ChEBI" id="CHEBI:29103"/>
    </cofactor>
</comment>
<evidence type="ECO:0000256" key="2">
    <source>
        <dbReference type="ARBA" id="ARBA00004997"/>
    </source>
</evidence>
<evidence type="ECO:0000259" key="15">
    <source>
        <dbReference type="Pfam" id="PF00224"/>
    </source>
</evidence>
<dbReference type="InterPro" id="IPR015793">
    <property type="entry name" value="Pyrv_Knase_brl"/>
</dbReference>
<proteinExistence type="inferred from homology"/>
<dbReference type="PRINTS" id="PR01050">
    <property type="entry name" value="PYRUVTKNASE"/>
</dbReference>
<keyword evidence="7" id="KW-0547">Nucleotide-binding</keyword>
<dbReference type="InterPro" id="IPR001697">
    <property type="entry name" value="Pyr_Knase"/>
</dbReference>
<keyword evidence="9" id="KW-0067">ATP-binding</keyword>
<evidence type="ECO:0000256" key="10">
    <source>
        <dbReference type="ARBA" id="ARBA00022842"/>
    </source>
</evidence>
<comment type="catalytic activity">
    <reaction evidence="14">
        <text>pyruvate + ATP = phosphoenolpyruvate + ADP + H(+)</text>
        <dbReference type="Rhea" id="RHEA:18157"/>
        <dbReference type="ChEBI" id="CHEBI:15361"/>
        <dbReference type="ChEBI" id="CHEBI:15378"/>
        <dbReference type="ChEBI" id="CHEBI:30616"/>
        <dbReference type="ChEBI" id="CHEBI:58702"/>
        <dbReference type="ChEBI" id="CHEBI:456216"/>
        <dbReference type="EC" id="2.7.1.40"/>
    </reaction>
</comment>
<keyword evidence="10 14" id="KW-0460">Magnesium</keyword>
<dbReference type="NCBIfam" id="TIGR01064">
    <property type="entry name" value="pyruv_kin"/>
    <property type="match status" value="1"/>
</dbReference>
<feature type="domain" description="Pyruvate kinase barrel" evidence="15">
    <location>
        <begin position="5"/>
        <end position="354"/>
    </location>
</feature>
<dbReference type="Gene3D" id="2.40.33.10">
    <property type="entry name" value="PK beta-barrel domain-like"/>
    <property type="match status" value="1"/>
</dbReference>
<dbReference type="SUPFAM" id="SSF50800">
    <property type="entry name" value="PK beta-barrel domain-like"/>
    <property type="match status" value="1"/>
</dbReference>
<dbReference type="PANTHER" id="PTHR11817">
    <property type="entry name" value="PYRUVATE KINASE"/>
    <property type="match status" value="1"/>
</dbReference>
<dbReference type="Gene3D" id="3.20.20.60">
    <property type="entry name" value="Phosphoenolpyruvate-binding domains"/>
    <property type="match status" value="1"/>
</dbReference>
<reference evidence="16" key="1">
    <citation type="submission" date="2024-02" db="EMBL/GenBank/DDBJ databases">
        <title>Draft genome sequence of new strains in genus Ureaplasma.</title>
        <authorList>
            <person name="Nakajima Y."/>
            <person name="Segawa T."/>
        </authorList>
    </citation>
    <scope>NUCLEOTIDE SEQUENCE [LARGE SCALE GENOMIC DNA]</scope>
    <source>
        <strain evidence="16">OM1</strain>
    </source>
</reference>
<dbReference type="Pfam" id="PF00224">
    <property type="entry name" value="PK"/>
    <property type="match status" value="1"/>
</dbReference>
<evidence type="ECO:0000256" key="4">
    <source>
        <dbReference type="ARBA" id="ARBA00012142"/>
    </source>
</evidence>
<accession>A0ABP9U9A7</accession>
<comment type="caution">
    <text evidence="16">The sequence shown here is derived from an EMBL/GenBank/DDBJ whole genome shotgun (WGS) entry which is preliminary data.</text>
</comment>
<keyword evidence="8 14" id="KW-0418">Kinase</keyword>
<dbReference type="EC" id="2.7.1.40" evidence="4 13"/>
<sequence length="471" mass="54116">MNLFNKTKLVITLGPSTDKLWTYNRETLTIQDYAQAKANFLAMSEEGVNVMRFNLSHETLPVHEQRLNLIREMNRYAVTPVAVLFDTKGPEIRVNQIQTTNLEMNLIKFNDEVTITCFNPDTLGNGKQFNVSDSTKTYNMAQDLKLKQKIYLDDGKLVLEVKKLDVNQGIIKAVSLSQDYYIKSNKRINLVGTNYSLPFMSDYDRKCIEWTAQVNAEFLALSFVSKVSEVEEVKQLLKATNPDCTTKVIAKIESYEAITNLEEIVQATDGIMVARGDLALEIGFEHVPYYEEQILYLTNKYNKFAIVATQMLDSMETNNLPTRAEVTDCYFAVKLLADATMTSGETASSQDPMNVIKTMKFLTNTAETYNRAHTQKIYTDFKIPAFYEPLMNKLFQLIKNQEMVILKNFSDKELQIISKLNCNCRFLILDKLENLKLNQNLYRDVTLVNEEVWKKHKNFDKNIAIIDQKAI</sequence>
<keyword evidence="11 14" id="KW-0324">Glycolysis</keyword>
<evidence type="ECO:0000313" key="17">
    <source>
        <dbReference type="Proteomes" id="UP001449582"/>
    </source>
</evidence>
<evidence type="ECO:0000256" key="7">
    <source>
        <dbReference type="ARBA" id="ARBA00022741"/>
    </source>
</evidence>
<evidence type="ECO:0000256" key="3">
    <source>
        <dbReference type="ARBA" id="ARBA00008663"/>
    </source>
</evidence>
<gene>
    <name evidence="16" type="ORF">UREOM_4730</name>
</gene>
<protein>
    <recommendedName>
        <fullName evidence="4 13">Pyruvate kinase</fullName>
        <ecNumber evidence="4 13">2.7.1.40</ecNumber>
    </recommendedName>
</protein>
<evidence type="ECO:0000313" key="16">
    <source>
        <dbReference type="EMBL" id="GAA5414762.1"/>
    </source>
</evidence>
<evidence type="ECO:0000256" key="9">
    <source>
        <dbReference type="ARBA" id="ARBA00022840"/>
    </source>
</evidence>
<evidence type="ECO:0000256" key="13">
    <source>
        <dbReference type="NCBIfam" id="TIGR01064"/>
    </source>
</evidence>
<dbReference type="InterPro" id="IPR011037">
    <property type="entry name" value="Pyrv_Knase-like_insert_dom_sf"/>
</dbReference>
<name>A0ABP9U9A7_9BACT</name>
<dbReference type="InterPro" id="IPR015813">
    <property type="entry name" value="Pyrv/PenolPyrv_kinase-like_dom"/>
</dbReference>
<organism evidence="16 17">
    <name type="scientific">Ureaplasma ceti</name>
    <dbReference type="NCBI Taxonomy" id="3119530"/>
    <lineage>
        <taxon>Bacteria</taxon>
        <taxon>Bacillati</taxon>
        <taxon>Mycoplasmatota</taxon>
        <taxon>Mycoplasmoidales</taxon>
        <taxon>Mycoplasmoidaceae</taxon>
        <taxon>Ureaplasma</taxon>
    </lineage>
</organism>
<evidence type="ECO:0000256" key="1">
    <source>
        <dbReference type="ARBA" id="ARBA00001958"/>
    </source>
</evidence>